<dbReference type="InterPro" id="IPR002347">
    <property type="entry name" value="SDR_fam"/>
</dbReference>
<dbReference type="SUPFAM" id="SSF51735">
    <property type="entry name" value="NAD(P)-binding Rossmann-fold domains"/>
    <property type="match status" value="1"/>
</dbReference>
<evidence type="ECO:0000256" key="3">
    <source>
        <dbReference type="ARBA" id="ARBA00023002"/>
    </source>
</evidence>
<name>M5GB19_DACPD</name>
<dbReference type="GeneID" id="63683315"/>
<evidence type="ECO:0000256" key="4">
    <source>
        <dbReference type="RuleBase" id="RU000363"/>
    </source>
</evidence>
<dbReference type="RefSeq" id="XP_040630076.1">
    <property type="nucleotide sequence ID" value="XM_040768253.1"/>
</dbReference>
<keyword evidence="2" id="KW-0521">NADP</keyword>
<dbReference type="HOGENOM" id="CLU_010194_2_9_1"/>
<accession>M5GB19</accession>
<keyword evidence="3" id="KW-0560">Oxidoreductase</keyword>
<reference evidence="5 6" key="1">
    <citation type="journal article" date="2012" name="Science">
        <title>The Paleozoic origin of enzymatic lignin decomposition reconstructed from 31 fungal genomes.</title>
        <authorList>
            <person name="Floudas D."/>
            <person name="Binder M."/>
            <person name="Riley R."/>
            <person name="Barry K."/>
            <person name="Blanchette R.A."/>
            <person name="Henrissat B."/>
            <person name="Martinez A.T."/>
            <person name="Otillar R."/>
            <person name="Spatafora J.W."/>
            <person name="Yadav J.S."/>
            <person name="Aerts A."/>
            <person name="Benoit I."/>
            <person name="Boyd A."/>
            <person name="Carlson A."/>
            <person name="Copeland A."/>
            <person name="Coutinho P.M."/>
            <person name="de Vries R.P."/>
            <person name="Ferreira P."/>
            <person name="Findley K."/>
            <person name="Foster B."/>
            <person name="Gaskell J."/>
            <person name="Glotzer D."/>
            <person name="Gorecki P."/>
            <person name="Heitman J."/>
            <person name="Hesse C."/>
            <person name="Hori C."/>
            <person name="Igarashi K."/>
            <person name="Jurgens J.A."/>
            <person name="Kallen N."/>
            <person name="Kersten P."/>
            <person name="Kohler A."/>
            <person name="Kuees U."/>
            <person name="Kumar T.K.A."/>
            <person name="Kuo A."/>
            <person name="LaButti K."/>
            <person name="Larrondo L.F."/>
            <person name="Lindquist E."/>
            <person name="Ling A."/>
            <person name="Lombard V."/>
            <person name="Lucas S."/>
            <person name="Lundell T."/>
            <person name="Martin R."/>
            <person name="McLaughlin D.J."/>
            <person name="Morgenstern I."/>
            <person name="Morin E."/>
            <person name="Murat C."/>
            <person name="Nagy L.G."/>
            <person name="Nolan M."/>
            <person name="Ohm R.A."/>
            <person name="Patyshakuliyeva A."/>
            <person name="Rokas A."/>
            <person name="Ruiz-Duenas F.J."/>
            <person name="Sabat G."/>
            <person name="Salamov A."/>
            <person name="Samejima M."/>
            <person name="Schmutz J."/>
            <person name="Slot J.C."/>
            <person name="St John F."/>
            <person name="Stenlid J."/>
            <person name="Sun H."/>
            <person name="Sun S."/>
            <person name="Syed K."/>
            <person name="Tsang A."/>
            <person name="Wiebenga A."/>
            <person name="Young D."/>
            <person name="Pisabarro A."/>
            <person name="Eastwood D.C."/>
            <person name="Martin F."/>
            <person name="Cullen D."/>
            <person name="Grigoriev I.V."/>
            <person name="Hibbett D.S."/>
        </authorList>
    </citation>
    <scope>NUCLEOTIDE SEQUENCE [LARGE SCALE GENOMIC DNA]</scope>
    <source>
        <strain evidence="5 6">DJM-731 SS1</strain>
    </source>
</reference>
<keyword evidence="6" id="KW-1185">Reference proteome</keyword>
<dbReference type="STRING" id="1858805.M5GB19"/>
<evidence type="ECO:0000256" key="1">
    <source>
        <dbReference type="ARBA" id="ARBA00006484"/>
    </source>
</evidence>
<gene>
    <name evidence="5" type="ORF">DACRYDRAFT_106354</name>
</gene>
<dbReference type="Gene3D" id="3.40.50.720">
    <property type="entry name" value="NAD(P)-binding Rossmann-like Domain"/>
    <property type="match status" value="1"/>
</dbReference>
<dbReference type="AlphaFoldDB" id="M5GB19"/>
<dbReference type="OMA" id="DEREWPF"/>
<dbReference type="GO" id="GO:0016491">
    <property type="term" value="F:oxidoreductase activity"/>
    <property type="evidence" value="ECO:0007669"/>
    <property type="project" value="UniProtKB-KW"/>
</dbReference>
<organism evidence="5 6">
    <name type="scientific">Dacryopinax primogenitus (strain DJM 731)</name>
    <name type="common">Brown rot fungus</name>
    <dbReference type="NCBI Taxonomy" id="1858805"/>
    <lineage>
        <taxon>Eukaryota</taxon>
        <taxon>Fungi</taxon>
        <taxon>Dikarya</taxon>
        <taxon>Basidiomycota</taxon>
        <taxon>Agaricomycotina</taxon>
        <taxon>Dacrymycetes</taxon>
        <taxon>Dacrymycetales</taxon>
        <taxon>Dacrymycetaceae</taxon>
        <taxon>Dacryopinax</taxon>
    </lineage>
</organism>
<protein>
    <submittedName>
        <fullName evidence="5">NADP-binding protein</fullName>
    </submittedName>
</protein>
<dbReference type="PRINTS" id="PR00081">
    <property type="entry name" value="GDHRDH"/>
</dbReference>
<dbReference type="Proteomes" id="UP000030653">
    <property type="component" value="Unassembled WGS sequence"/>
</dbReference>
<dbReference type="PROSITE" id="PS00061">
    <property type="entry name" value="ADH_SHORT"/>
    <property type="match status" value="1"/>
</dbReference>
<dbReference type="InterPro" id="IPR020904">
    <property type="entry name" value="Sc_DH/Rdtase_CS"/>
</dbReference>
<proteinExistence type="inferred from homology"/>
<dbReference type="EMBL" id="JH795860">
    <property type="protein sequence ID" value="EJU03182.1"/>
    <property type="molecule type" value="Genomic_DNA"/>
</dbReference>
<dbReference type="PANTHER" id="PTHR43976">
    <property type="entry name" value="SHORT CHAIN DEHYDROGENASE"/>
    <property type="match status" value="1"/>
</dbReference>
<dbReference type="PRINTS" id="PR00080">
    <property type="entry name" value="SDRFAMILY"/>
</dbReference>
<dbReference type="InterPro" id="IPR051911">
    <property type="entry name" value="SDR_oxidoreductase"/>
</dbReference>
<sequence length="292" mass="32021">MTQGLKEPKVWLITGALTGFGRLMTQLVLSHGDSCVATSLDPSALQDLSTQYGTKLLNLHLDVTDASGIKSVFSAAKAHFGRLDVVYNNAGLGFYGVVESVPEEAARKLFDVNFWAVVAVSKEAVRFFRDENPTKGGKLFIMSSTVGLWPISQIGHYAATKHAVEAVTLSMMRELKPEWNIQTTLVEPGWFLTPILGKSSGRWYDCPELYGGDERTGLRIKGIGKPGDPEKAVELIYSVAQREKLPEHLPIGELVIKSLRSLAKRWTAVADEWEVEGGKTEFGEGTPLDVLD</sequence>
<dbReference type="Pfam" id="PF00106">
    <property type="entry name" value="adh_short"/>
    <property type="match status" value="1"/>
</dbReference>
<evidence type="ECO:0000256" key="2">
    <source>
        <dbReference type="ARBA" id="ARBA00022857"/>
    </source>
</evidence>
<dbReference type="InterPro" id="IPR036291">
    <property type="entry name" value="NAD(P)-bd_dom_sf"/>
</dbReference>
<dbReference type="OrthoDB" id="1274115at2759"/>
<dbReference type="PANTHER" id="PTHR43976:SF16">
    <property type="entry name" value="SHORT-CHAIN DEHYDROGENASE_REDUCTASE FAMILY PROTEIN"/>
    <property type="match status" value="1"/>
</dbReference>
<evidence type="ECO:0000313" key="5">
    <source>
        <dbReference type="EMBL" id="EJU03182.1"/>
    </source>
</evidence>
<evidence type="ECO:0000313" key="6">
    <source>
        <dbReference type="Proteomes" id="UP000030653"/>
    </source>
</evidence>
<comment type="similarity">
    <text evidence="1 4">Belongs to the short-chain dehydrogenases/reductases (SDR) family.</text>
</comment>